<dbReference type="Pfam" id="PF01545">
    <property type="entry name" value="Cation_efflux"/>
    <property type="match status" value="1"/>
</dbReference>
<dbReference type="Pfam" id="PF16916">
    <property type="entry name" value="ZT_dimer"/>
    <property type="match status" value="1"/>
</dbReference>
<organism evidence="10 11">
    <name type="scientific">Holtiella tumoricola</name>
    <dbReference type="NCBI Taxonomy" id="3018743"/>
    <lineage>
        <taxon>Bacteria</taxon>
        <taxon>Bacillati</taxon>
        <taxon>Bacillota</taxon>
        <taxon>Clostridia</taxon>
        <taxon>Lachnospirales</taxon>
        <taxon>Cellulosilyticaceae</taxon>
        <taxon>Holtiella</taxon>
    </lineage>
</organism>
<sequence>MTTFLIRLFVKNPEDIKNPFVRERYGLLGSWVGICCNLVLFLSKLLIGLISASVSIMADAVNNLSDAASSIVTLVGFKISAKPADEDHPFGHARVEYIAGLVVSFIIIFLGIQLGLSSINKIFTPEPMSVSLVTIIVLILSILMKLWMSFFNRNLGNRINSSTLKATATDSLNDVIATSGVLISVIIYFFTSWNLDGYIGVVVAGFIIYSGINVIRETVSPLLGEAPTLELVDEIQNKLLSYEGVLGIHDLMVHNYGPNRCFASVHAEVSATENILVSHDLIDTIERDFALELGIHLVIHLDPIIQDDELTNTLHSLVINCIHEIDPLLSIHDFRAVQGVTHTNLIFDIAVPHNFVSSDKELAYLVNQAVKNYDESFHCVITVDRSYLSTTINTTK</sequence>
<evidence type="ECO:0000313" key="10">
    <source>
        <dbReference type="EMBL" id="MDA3730750.1"/>
    </source>
</evidence>
<dbReference type="InterPro" id="IPR002524">
    <property type="entry name" value="Cation_efflux"/>
</dbReference>
<dbReference type="RefSeq" id="WP_271011283.1">
    <property type="nucleotide sequence ID" value="NZ_JAQIFT010000016.1"/>
</dbReference>
<evidence type="ECO:0000256" key="6">
    <source>
        <dbReference type="ARBA" id="ARBA00023136"/>
    </source>
</evidence>
<dbReference type="Gene3D" id="3.30.70.1350">
    <property type="entry name" value="Cation efflux protein, cytoplasmic domain"/>
    <property type="match status" value="1"/>
</dbReference>
<dbReference type="InterPro" id="IPR027470">
    <property type="entry name" value="Cation_efflux_CTD"/>
</dbReference>
<proteinExistence type="inferred from homology"/>
<dbReference type="AlphaFoldDB" id="A0AA42DL02"/>
<evidence type="ECO:0000313" key="11">
    <source>
        <dbReference type="Proteomes" id="UP001169242"/>
    </source>
</evidence>
<keyword evidence="5 7" id="KW-1133">Transmembrane helix</keyword>
<dbReference type="InterPro" id="IPR036837">
    <property type="entry name" value="Cation_efflux_CTD_sf"/>
</dbReference>
<dbReference type="InterPro" id="IPR058533">
    <property type="entry name" value="Cation_efflux_TM"/>
</dbReference>
<keyword evidence="4 7" id="KW-0812">Transmembrane</keyword>
<gene>
    <name evidence="10" type="ORF">PBV87_04445</name>
</gene>
<keyword evidence="3" id="KW-0813">Transport</keyword>
<feature type="transmembrane region" description="Helical" evidence="7">
    <location>
        <begin position="172"/>
        <end position="191"/>
    </location>
</feature>
<dbReference type="Gene3D" id="1.20.1510.10">
    <property type="entry name" value="Cation efflux protein transmembrane domain"/>
    <property type="match status" value="1"/>
</dbReference>
<name>A0AA42DL02_9FIRM</name>
<feature type="domain" description="Cation efflux protein transmembrane" evidence="8">
    <location>
        <begin position="31"/>
        <end position="223"/>
    </location>
</feature>
<reference evidence="10" key="1">
    <citation type="journal article" date="2023" name="Int. J. Syst. Evol. Microbiol.">
        <title>&lt;i&gt;Holtiella tumoricola&lt;/i&gt; gen. nov. sp. nov., isolated from a human clinical sample.</title>
        <authorList>
            <person name="Allen-Vercoe E."/>
            <person name="Daigneault M.C."/>
            <person name="Vancuren S.J."/>
            <person name="Cochrane K."/>
            <person name="O'Neal L.L."/>
            <person name="Sankaranarayanan K."/>
            <person name="Lawson P.A."/>
        </authorList>
    </citation>
    <scope>NUCLEOTIDE SEQUENCE</scope>
    <source>
        <strain evidence="10">CC70A</strain>
    </source>
</reference>
<evidence type="ECO:0000256" key="3">
    <source>
        <dbReference type="ARBA" id="ARBA00022448"/>
    </source>
</evidence>
<keyword evidence="6 7" id="KW-0472">Membrane</keyword>
<comment type="caution">
    <text evidence="10">The sequence shown here is derived from an EMBL/GenBank/DDBJ whole genome shotgun (WGS) entry which is preliminary data.</text>
</comment>
<dbReference type="NCBIfam" id="TIGR01297">
    <property type="entry name" value="CDF"/>
    <property type="match status" value="1"/>
</dbReference>
<evidence type="ECO:0000259" key="8">
    <source>
        <dbReference type="Pfam" id="PF01545"/>
    </source>
</evidence>
<dbReference type="InterPro" id="IPR050291">
    <property type="entry name" value="CDF_Transporter"/>
</dbReference>
<dbReference type="GO" id="GO:0008324">
    <property type="term" value="F:monoatomic cation transmembrane transporter activity"/>
    <property type="evidence" value="ECO:0007669"/>
    <property type="project" value="InterPro"/>
</dbReference>
<keyword evidence="11" id="KW-1185">Reference proteome</keyword>
<evidence type="ECO:0000256" key="7">
    <source>
        <dbReference type="SAM" id="Phobius"/>
    </source>
</evidence>
<dbReference type="EMBL" id="JAQIFT010000016">
    <property type="protein sequence ID" value="MDA3730750.1"/>
    <property type="molecule type" value="Genomic_DNA"/>
</dbReference>
<dbReference type="PANTHER" id="PTHR43840:SF50">
    <property type="entry name" value="MANGANESE EFFLUX SYSTEM PROTEIN MNES"/>
    <property type="match status" value="1"/>
</dbReference>
<evidence type="ECO:0000256" key="4">
    <source>
        <dbReference type="ARBA" id="ARBA00022692"/>
    </source>
</evidence>
<dbReference type="PANTHER" id="PTHR43840">
    <property type="entry name" value="MITOCHONDRIAL METAL TRANSPORTER 1-RELATED"/>
    <property type="match status" value="1"/>
</dbReference>
<protein>
    <submittedName>
        <fullName evidence="10">Cation diffusion facilitator family transporter</fullName>
    </submittedName>
</protein>
<feature type="transmembrane region" description="Helical" evidence="7">
    <location>
        <begin position="97"/>
        <end position="116"/>
    </location>
</feature>
<feature type="transmembrane region" description="Helical" evidence="7">
    <location>
        <begin position="197"/>
        <end position="215"/>
    </location>
</feature>
<dbReference type="FunFam" id="1.20.1510.10:FF:000006">
    <property type="entry name" value="Divalent cation efflux transporter"/>
    <property type="match status" value="1"/>
</dbReference>
<dbReference type="Proteomes" id="UP001169242">
    <property type="component" value="Unassembled WGS sequence"/>
</dbReference>
<dbReference type="InterPro" id="IPR027469">
    <property type="entry name" value="Cation_efflux_TMD_sf"/>
</dbReference>
<dbReference type="SUPFAM" id="SSF160240">
    <property type="entry name" value="Cation efflux protein cytoplasmic domain-like"/>
    <property type="match status" value="1"/>
</dbReference>
<accession>A0AA42DL02</accession>
<feature type="domain" description="Cation efflux protein cytoplasmic" evidence="9">
    <location>
        <begin position="230"/>
        <end position="303"/>
    </location>
</feature>
<evidence type="ECO:0000256" key="1">
    <source>
        <dbReference type="ARBA" id="ARBA00004141"/>
    </source>
</evidence>
<comment type="similarity">
    <text evidence="2">Belongs to the cation diffusion facilitator (CDF) transporter (TC 2.A.4) family.</text>
</comment>
<feature type="transmembrane region" description="Helical" evidence="7">
    <location>
        <begin position="28"/>
        <end position="47"/>
    </location>
</feature>
<evidence type="ECO:0000259" key="9">
    <source>
        <dbReference type="Pfam" id="PF16916"/>
    </source>
</evidence>
<comment type="subcellular location">
    <subcellularLocation>
        <location evidence="1">Membrane</location>
        <topology evidence="1">Multi-pass membrane protein</topology>
    </subcellularLocation>
</comment>
<dbReference type="GO" id="GO:0016020">
    <property type="term" value="C:membrane"/>
    <property type="evidence" value="ECO:0007669"/>
    <property type="project" value="UniProtKB-SubCell"/>
</dbReference>
<feature type="transmembrane region" description="Helical" evidence="7">
    <location>
        <begin position="128"/>
        <end position="151"/>
    </location>
</feature>
<evidence type="ECO:0000256" key="2">
    <source>
        <dbReference type="ARBA" id="ARBA00008114"/>
    </source>
</evidence>
<evidence type="ECO:0000256" key="5">
    <source>
        <dbReference type="ARBA" id="ARBA00022989"/>
    </source>
</evidence>
<dbReference type="SUPFAM" id="SSF161111">
    <property type="entry name" value="Cation efflux protein transmembrane domain-like"/>
    <property type="match status" value="1"/>
</dbReference>